<reference evidence="1 2" key="1">
    <citation type="submission" date="2016-02" db="EMBL/GenBank/DDBJ databases">
        <authorList>
            <person name="Wen L."/>
            <person name="He K."/>
            <person name="Yang H."/>
        </authorList>
    </citation>
    <scope>NUCLEOTIDE SEQUENCE [LARGE SCALE GENOMIC DNA]</scope>
    <source>
        <strain evidence="1 2">GED7880</strain>
    </source>
</reference>
<dbReference type="PATRIC" id="fig|28125.4.peg.834"/>
<proteinExistence type="predicted"/>
<dbReference type="STRING" id="28125.HMPREF3202_00850"/>
<name>A0A137SYV8_9BACT</name>
<dbReference type="Proteomes" id="UP000070093">
    <property type="component" value="Unassembled WGS sequence"/>
</dbReference>
<gene>
    <name evidence="1" type="ORF">HMPREF3202_00850</name>
</gene>
<evidence type="ECO:0000313" key="1">
    <source>
        <dbReference type="EMBL" id="KXO17653.1"/>
    </source>
</evidence>
<accession>A0A137SYV8</accession>
<sequence length="55" mass="6204">MYQLFRKYGDLTDPHAEELARLKTLIAEYEQSSHFTVGAVKFTVLAAGTDTERIA</sequence>
<evidence type="ECO:0000313" key="2">
    <source>
        <dbReference type="Proteomes" id="UP000070093"/>
    </source>
</evidence>
<organism evidence="1 2">
    <name type="scientific">Prevotella bivia</name>
    <dbReference type="NCBI Taxonomy" id="28125"/>
    <lineage>
        <taxon>Bacteria</taxon>
        <taxon>Pseudomonadati</taxon>
        <taxon>Bacteroidota</taxon>
        <taxon>Bacteroidia</taxon>
        <taxon>Bacteroidales</taxon>
        <taxon>Prevotellaceae</taxon>
        <taxon>Prevotella</taxon>
    </lineage>
</organism>
<dbReference type="EMBL" id="LTAG01000034">
    <property type="protein sequence ID" value="KXO17653.1"/>
    <property type="molecule type" value="Genomic_DNA"/>
</dbReference>
<protein>
    <submittedName>
        <fullName evidence="1">Uncharacterized protein</fullName>
    </submittedName>
</protein>
<dbReference type="AlphaFoldDB" id="A0A137SYV8"/>
<comment type="caution">
    <text evidence="1">The sequence shown here is derived from an EMBL/GenBank/DDBJ whole genome shotgun (WGS) entry which is preliminary data.</text>
</comment>